<organism evidence="3 5">
    <name type="scientific">Mus musculus</name>
    <name type="common">Mouse</name>
    <dbReference type="NCBI Taxonomy" id="10090"/>
    <lineage>
        <taxon>Eukaryota</taxon>
        <taxon>Metazoa</taxon>
        <taxon>Chordata</taxon>
        <taxon>Craniata</taxon>
        <taxon>Vertebrata</taxon>
        <taxon>Euteleostomi</taxon>
        <taxon>Mammalia</taxon>
        <taxon>Eutheria</taxon>
        <taxon>Euarchontoglires</taxon>
        <taxon>Glires</taxon>
        <taxon>Rodentia</taxon>
        <taxon>Myomorpha</taxon>
        <taxon>Muroidea</taxon>
        <taxon>Muridae</taxon>
        <taxon>Murinae</taxon>
        <taxon>Mus</taxon>
        <taxon>Mus</taxon>
    </lineage>
</organism>
<proteinExistence type="predicted"/>
<evidence type="ECO:0000313" key="4">
    <source>
        <dbReference type="MGI" id="MGI:3782357"/>
    </source>
</evidence>
<dbReference type="Ensembl" id="ENSMUST00000226595.2">
    <property type="protein sequence ID" value="ENSMUSP00000153949.2"/>
    <property type="gene ID" value="ENSMUSG00000091296.3"/>
</dbReference>
<evidence type="ECO:0000256" key="1">
    <source>
        <dbReference type="SAM" id="MobiDB-lite"/>
    </source>
</evidence>
<reference evidence="3" key="4">
    <citation type="submission" date="2025-09" db="UniProtKB">
        <authorList>
            <consortium name="Ensembl"/>
        </authorList>
    </citation>
    <scope>IDENTIFICATION</scope>
    <source>
        <strain evidence="3">C57BL/6J</strain>
    </source>
</reference>
<dbReference type="VEuPathDB" id="HostDB:ENSMUSG00000091296"/>
<feature type="compositionally biased region" description="Polar residues" evidence="1">
    <location>
        <begin position="1"/>
        <end position="19"/>
    </location>
</feature>
<dbReference type="ExpressionAtlas" id="A0A2I3BQ69">
    <property type="expression patterns" value="baseline"/>
</dbReference>
<name>A0A2I3BQ69_MOUSE</name>
<keyword evidence="5" id="KW-1185">Reference proteome</keyword>
<dbReference type="MGI" id="MGI:3782357">
    <property type="gene designation" value="Gm4181"/>
</dbReference>
<sequence>MGSQAGSFRKASPQTPNINENEKRIKRLEKLKRDLQNIKNERDELQGILAKYNDLNDSF</sequence>
<evidence type="ECO:0000313" key="3">
    <source>
        <dbReference type="Ensembl" id="ENSMUSP00000153949.2"/>
    </source>
</evidence>
<dbReference type="GeneTree" id="ENSGT00940000153178"/>
<reference evidence="3" key="3">
    <citation type="submission" date="2025-08" db="UniProtKB">
        <authorList>
            <consortium name="Ensembl"/>
        </authorList>
    </citation>
    <scope>IDENTIFICATION</scope>
    <source>
        <strain evidence="3">C57BL/6J</strain>
    </source>
</reference>
<gene>
    <name evidence="3 4" type="primary">Gm4181</name>
</gene>
<evidence type="ECO:0000259" key="2">
    <source>
        <dbReference type="Pfam" id="PF04822"/>
    </source>
</evidence>
<dbReference type="InterPro" id="IPR006907">
    <property type="entry name" value="DLG5_N"/>
</dbReference>
<reference evidence="3 5" key="2">
    <citation type="journal article" date="2011" name="PLoS Biol.">
        <title>Modernizing reference genome assemblies.</title>
        <authorList>
            <person name="Church D.M."/>
            <person name="Schneider V.A."/>
            <person name="Graves T."/>
            <person name="Auger K."/>
            <person name="Cunningham F."/>
            <person name="Bouk N."/>
            <person name="Chen H.C."/>
            <person name="Agarwala R."/>
            <person name="McLaren W.M."/>
            <person name="Ritchie G.R."/>
            <person name="Albracht D."/>
            <person name="Kremitzki M."/>
            <person name="Rock S."/>
            <person name="Kotkiewicz H."/>
            <person name="Kremitzki C."/>
            <person name="Wollam A."/>
            <person name="Trani L."/>
            <person name="Fulton L."/>
            <person name="Fulton R."/>
            <person name="Matthews L."/>
            <person name="Whitehead S."/>
            <person name="Chow W."/>
            <person name="Torrance J."/>
            <person name="Dunn M."/>
            <person name="Harden G."/>
            <person name="Threadgold G."/>
            <person name="Wood J."/>
            <person name="Collins J."/>
            <person name="Heath P."/>
            <person name="Griffiths G."/>
            <person name="Pelan S."/>
            <person name="Grafham D."/>
            <person name="Eichler E.E."/>
            <person name="Weinstock G."/>
            <person name="Mardis E.R."/>
            <person name="Wilson R.K."/>
            <person name="Howe K."/>
            <person name="Flicek P."/>
            <person name="Hubbard T."/>
        </authorList>
    </citation>
    <scope>NUCLEOTIDE SEQUENCE [LARGE SCALE GENOMIC DNA]</scope>
    <source>
        <strain evidence="3 5">C57BL/6J</strain>
    </source>
</reference>
<dbReference type="Proteomes" id="UP000000589">
    <property type="component" value="Chromosome 14"/>
</dbReference>
<dbReference type="PANTHER" id="PTHR21558:SF40">
    <property type="entry name" value="ENSMUSG00000072602 PROTEIN-RELATED"/>
    <property type="match status" value="1"/>
</dbReference>
<dbReference type="SMR" id="A0A2I3BQ69"/>
<accession>A0A2I3BQ69</accession>
<dbReference type="PANTHER" id="PTHR21558">
    <property type="entry name" value="SPEER/SPETEX"/>
    <property type="match status" value="1"/>
</dbReference>
<feature type="region of interest" description="Disordered" evidence="1">
    <location>
        <begin position="1"/>
        <end position="24"/>
    </location>
</feature>
<dbReference type="AlphaFoldDB" id="A0A2I3BQ69"/>
<dbReference type="AGR" id="MGI:3782357"/>
<feature type="domain" description="Disks large homolog 5 N-terminal" evidence="2">
    <location>
        <begin position="10"/>
        <end position="52"/>
    </location>
</feature>
<dbReference type="Pfam" id="PF04822">
    <property type="entry name" value="Takusan"/>
    <property type="match status" value="1"/>
</dbReference>
<protein>
    <submittedName>
        <fullName evidence="3">Predicted gene 4181</fullName>
    </submittedName>
</protein>
<reference evidence="3 5" key="1">
    <citation type="journal article" date="2009" name="PLoS Biol.">
        <title>Lineage-specific biology revealed by a finished genome assembly of the mouse.</title>
        <authorList>
            <consortium name="Mouse Genome Sequencing Consortium"/>
            <person name="Church D.M."/>
            <person name="Goodstadt L."/>
            <person name="Hillier L.W."/>
            <person name="Zody M.C."/>
            <person name="Goldstein S."/>
            <person name="She X."/>
            <person name="Bult C.J."/>
            <person name="Agarwala R."/>
            <person name="Cherry J.L."/>
            <person name="DiCuccio M."/>
            <person name="Hlavina W."/>
            <person name="Kapustin Y."/>
            <person name="Meric P."/>
            <person name="Maglott D."/>
            <person name="Birtle Z."/>
            <person name="Marques A.C."/>
            <person name="Graves T."/>
            <person name="Zhou S."/>
            <person name="Teague B."/>
            <person name="Potamousis K."/>
            <person name="Churas C."/>
            <person name="Place M."/>
            <person name="Herschleb J."/>
            <person name="Runnheim R."/>
            <person name="Forrest D."/>
            <person name="Amos-Landgraf J."/>
            <person name="Schwartz D.C."/>
            <person name="Cheng Z."/>
            <person name="Lindblad-Toh K."/>
            <person name="Eichler E.E."/>
            <person name="Ponting C.P."/>
        </authorList>
    </citation>
    <scope>NUCLEOTIDE SEQUENCE [LARGE SCALE GENOMIC DNA]</scope>
    <source>
        <strain evidence="3 5">C57BL/6J</strain>
    </source>
</reference>
<evidence type="ECO:0000313" key="5">
    <source>
        <dbReference type="Proteomes" id="UP000000589"/>
    </source>
</evidence>
<dbReference type="Bgee" id="ENSMUSG00000091296">
    <property type="expression patterns" value="Expressed in testis and 3 other cell types or tissues"/>
</dbReference>